<accession>A0ACC0D3E6</accession>
<sequence>MRDNMALDHIQVPILRLRQRTGGIALFLILATVIVFSAVELSEQVYLLKWMRQHDTGSKEGFTIMFNHRHVHLVSWLPALLYRGPHHQLAVAACIVNFVMSVLVMGLFVVSCRVPKNFRQHWILLSIFVPTLTLLTTALLYNFIEHGNVGHLNTYALYTDTHEPDNVFEPRSRAYGANWLDFETWSCDLLTTPLGYRWPWGINCRKSQLGRWLLLPTWFAVVFATLVSWIAFRGLPAWRAKNEEEEYVVEGGEGRVRLP</sequence>
<reference evidence="1 2" key="1">
    <citation type="journal article" date="2022" name="New Phytol.">
        <title>Ecological generalism drives hyperdiversity of secondary metabolite gene clusters in xylarialean endophytes.</title>
        <authorList>
            <person name="Franco M.E.E."/>
            <person name="Wisecaver J.H."/>
            <person name="Arnold A.E."/>
            <person name="Ju Y.M."/>
            <person name="Slot J.C."/>
            <person name="Ahrendt S."/>
            <person name="Moore L.P."/>
            <person name="Eastman K.E."/>
            <person name="Scott K."/>
            <person name="Konkel Z."/>
            <person name="Mondo S.J."/>
            <person name="Kuo A."/>
            <person name="Hayes R.D."/>
            <person name="Haridas S."/>
            <person name="Andreopoulos B."/>
            <person name="Riley R."/>
            <person name="LaButti K."/>
            <person name="Pangilinan J."/>
            <person name="Lipzen A."/>
            <person name="Amirebrahimi M."/>
            <person name="Yan J."/>
            <person name="Adam C."/>
            <person name="Keymanesh K."/>
            <person name="Ng V."/>
            <person name="Louie K."/>
            <person name="Northen T."/>
            <person name="Drula E."/>
            <person name="Henrissat B."/>
            <person name="Hsieh H.M."/>
            <person name="Youens-Clark K."/>
            <person name="Lutzoni F."/>
            <person name="Miadlikowska J."/>
            <person name="Eastwood D.C."/>
            <person name="Hamelin R.C."/>
            <person name="Grigoriev I.V."/>
            <person name="U'Ren J.M."/>
        </authorList>
    </citation>
    <scope>NUCLEOTIDE SEQUENCE [LARGE SCALE GENOMIC DNA]</scope>
    <source>
        <strain evidence="1 2">ER1909</strain>
    </source>
</reference>
<gene>
    <name evidence="1" type="ORF">F4821DRAFT_278112</name>
</gene>
<name>A0ACC0D3E6_9PEZI</name>
<dbReference type="Proteomes" id="UP001497680">
    <property type="component" value="Unassembled WGS sequence"/>
</dbReference>
<comment type="caution">
    <text evidence="1">The sequence shown here is derived from an EMBL/GenBank/DDBJ whole genome shotgun (WGS) entry which is preliminary data.</text>
</comment>
<proteinExistence type="predicted"/>
<dbReference type="EMBL" id="MU394309">
    <property type="protein sequence ID" value="KAI6087268.1"/>
    <property type="molecule type" value="Genomic_DNA"/>
</dbReference>
<evidence type="ECO:0000313" key="2">
    <source>
        <dbReference type="Proteomes" id="UP001497680"/>
    </source>
</evidence>
<protein>
    <submittedName>
        <fullName evidence="1">Uncharacterized protein</fullName>
    </submittedName>
</protein>
<organism evidence="1 2">
    <name type="scientific">Hypoxylon rubiginosum</name>
    <dbReference type="NCBI Taxonomy" id="110542"/>
    <lineage>
        <taxon>Eukaryota</taxon>
        <taxon>Fungi</taxon>
        <taxon>Dikarya</taxon>
        <taxon>Ascomycota</taxon>
        <taxon>Pezizomycotina</taxon>
        <taxon>Sordariomycetes</taxon>
        <taxon>Xylariomycetidae</taxon>
        <taxon>Xylariales</taxon>
        <taxon>Hypoxylaceae</taxon>
        <taxon>Hypoxylon</taxon>
    </lineage>
</organism>
<evidence type="ECO:0000313" key="1">
    <source>
        <dbReference type="EMBL" id="KAI6087268.1"/>
    </source>
</evidence>
<keyword evidence="2" id="KW-1185">Reference proteome</keyword>